<feature type="transmembrane region" description="Helical" evidence="7">
    <location>
        <begin position="241"/>
        <end position="266"/>
    </location>
</feature>
<keyword evidence="3" id="KW-1003">Cell membrane</keyword>
<gene>
    <name evidence="9" type="ORF">FB561_6891</name>
</gene>
<dbReference type="Proteomes" id="UP000318380">
    <property type="component" value="Unassembled WGS sequence"/>
</dbReference>
<organism evidence="9 10">
    <name type="scientific">Kribbella amoyensis</name>
    <dbReference type="NCBI Taxonomy" id="996641"/>
    <lineage>
        <taxon>Bacteria</taxon>
        <taxon>Bacillati</taxon>
        <taxon>Actinomycetota</taxon>
        <taxon>Actinomycetes</taxon>
        <taxon>Propionibacteriales</taxon>
        <taxon>Kribbellaceae</taxon>
        <taxon>Kribbella</taxon>
    </lineage>
</organism>
<feature type="transmembrane region" description="Helical" evidence="7">
    <location>
        <begin position="79"/>
        <end position="101"/>
    </location>
</feature>
<dbReference type="AlphaFoldDB" id="A0A561B2B5"/>
<dbReference type="EMBL" id="VIVK01000003">
    <property type="protein sequence ID" value="TWD73007.1"/>
    <property type="molecule type" value="Genomic_DNA"/>
</dbReference>
<dbReference type="Pfam" id="PF00528">
    <property type="entry name" value="BPD_transp_1"/>
    <property type="match status" value="1"/>
</dbReference>
<dbReference type="GO" id="GO:0055085">
    <property type="term" value="P:transmembrane transport"/>
    <property type="evidence" value="ECO:0007669"/>
    <property type="project" value="InterPro"/>
</dbReference>
<evidence type="ECO:0000259" key="8">
    <source>
        <dbReference type="PROSITE" id="PS50928"/>
    </source>
</evidence>
<protein>
    <submittedName>
        <fullName evidence="9">Carbohydrate ABC transporter membrane protein 2 (CUT1 family)</fullName>
    </submittedName>
</protein>
<feature type="transmembrane region" description="Helical" evidence="7">
    <location>
        <begin position="113"/>
        <end position="134"/>
    </location>
</feature>
<keyword evidence="4 7" id="KW-0812">Transmembrane</keyword>
<dbReference type="PROSITE" id="PS50928">
    <property type="entry name" value="ABC_TM1"/>
    <property type="match status" value="1"/>
</dbReference>
<evidence type="ECO:0000256" key="1">
    <source>
        <dbReference type="ARBA" id="ARBA00004651"/>
    </source>
</evidence>
<evidence type="ECO:0000256" key="6">
    <source>
        <dbReference type="ARBA" id="ARBA00023136"/>
    </source>
</evidence>
<comment type="caution">
    <text evidence="9">The sequence shown here is derived from an EMBL/GenBank/DDBJ whole genome shotgun (WGS) entry which is preliminary data.</text>
</comment>
<evidence type="ECO:0000256" key="5">
    <source>
        <dbReference type="ARBA" id="ARBA00022989"/>
    </source>
</evidence>
<dbReference type="PANTHER" id="PTHR43744">
    <property type="entry name" value="ABC TRANSPORTER PERMEASE PROTEIN MG189-RELATED-RELATED"/>
    <property type="match status" value="1"/>
</dbReference>
<dbReference type="PROSITE" id="PS51257">
    <property type="entry name" value="PROKAR_LIPOPROTEIN"/>
    <property type="match status" value="1"/>
</dbReference>
<feature type="transmembrane region" description="Helical" evidence="7">
    <location>
        <begin position="199"/>
        <end position="221"/>
    </location>
</feature>
<feature type="transmembrane region" description="Helical" evidence="7">
    <location>
        <begin position="146"/>
        <end position="166"/>
    </location>
</feature>
<name>A0A561B2B5_9ACTN</name>
<dbReference type="GO" id="GO:0005886">
    <property type="term" value="C:plasma membrane"/>
    <property type="evidence" value="ECO:0007669"/>
    <property type="project" value="UniProtKB-SubCell"/>
</dbReference>
<feature type="domain" description="ABC transmembrane type-1" evidence="8">
    <location>
        <begin position="75"/>
        <end position="267"/>
    </location>
</feature>
<evidence type="ECO:0000313" key="10">
    <source>
        <dbReference type="Proteomes" id="UP000318380"/>
    </source>
</evidence>
<dbReference type="SUPFAM" id="SSF161098">
    <property type="entry name" value="MetI-like"/>
    <property type="match status" value="1"/>
</dbReference>
<evidence type="ECO:0000256" key="3">
    <source>
        <dbReference type="ARBA" id="ARBA00022475"/>
    </source>
</evidence>
<evidence type="ECO:0000313" key="9">
    <source>
        <dbReference type="EMBL" id="TWD73007.1"/>
    </source>
</evidence>
<keyword evidence="10" id="KW-1185">Reference proteome</keyword>
<evidence type="ECO:0000256" key="2">
    <source>
        <dbReference type="ARBA" id="ARBA00022448"/>
    </source>
</evidence>
<reference evidence="9 10" key="1">
    <citation type="submission" date="2019-06" db="EMBL/GenBank/DDBJ databases">
        <title>Sequencing the genomes of 1000 actinobacteria strains.</title>
        <authorList>
            <person name="Klenk H.-P."/>
        </authorList>
    </citation>
    <scope>NUCLEOTIDE SEQUENCE [LARGE SCALE GENOMIC DNA]</scope>
    <source>
        <strain evidence="9 10">DSM 24683</strain>
    </source>
</reference>
<proteinExistence type="inferred from homology"/>
<evidence type="ECO:0000256" key="7">
    <source>
        <dbReference type="RuleBase" id="RU363032"/>
    </source>
</evidence>
<accession>A0A561B2B5</accession>
<sequence length="280" mass="29970">MIGSPFRHSSRPVVAGLYLVLILACLLSLGPTLWVVLSSFKTADQFNSGSGFWPSPFTLSGYLDAFTQVRLHEYVANTLLYAVGGTAGALTIALLAAYPLARYRFRGSGSITAAFSLALAVPLVGLATPEFFIMRELGLFNSRPGMVIFYAALMFPLSFVVLRSFLAGLPPELEEAAHIDGAGYFAILRTIVLPLSRPALATVAVVSFVLIWNEFFFANLLTVSQRNQNVQLALAGFKSQFGSNVTGSLAGATLVMIVPVVLFLILQRQVIAGLTAGATK</sequence>
<dbReference type="InterPro" id="IPR035906">
    <property type="entry name" value="MetI-like_sf"/>
</dbReference>
<evidence type="ECO:0000256" key="4">
    <source>
        <dbReference type="ARBA" id="ARBA00022692"/>
    </source>
</evidence>
<dbReference type="InterPro" id="IPR000515">
    <property type="entry name" value="MetI-like"/>
</dbReference>
<dbReference type="CDD" id="cd06261">
    <property type="entry name" value="TM_PBP2"/>
    <property type="match status" value="1"/>
</dbReference>
<comment type="subcellular location">
    <subcellularLocation>
        <location evidence="1 7">Cell membrane</location>
        <topology evidence="1 7">Multi-pass membrane protein</topology>
    </subcellularLocation>
</comment>
<dbReference type="PANTHER" id="PTHR43744:SF8">
    <property type="entry name" value="SN-GLYCEROL-3-PHOSPHATE TRANSPORT SYSTEM PERMEASE PROTEIN UGPE"/>
    <property type="match status" value="1"/>
</dbReference>
<keyword evidence="2 7" id="KW-0813">Transport</keyword>
<keyword evidence="6 7" id="KW-0472">Membrane</keyword>
<dbReference type="Gene3D" id="1.10.3720.10">
    <property type="entry name" value="MetI-like"/>
    <property type="match status" value="1"/>
</dbReference>
<comment type="similarity">
    <text evidence="7">Belongs to the binding-protein-dependent transport system permease family.</text>
</comment>
<feature type="transmembrane region" description="Helical" evidence="7">
    <location>
        <begin position="12"/>
        <end position="37"/>
    </location>
</feature>
<keyword evidence="5 7" id="KW-1133">Transmembrane helix</keyword>